<evidence type="ECO:0000313" key="3">
    <source>
        <dbReference type="EMBL" id="TXK01402.1"/>
    </source>
</evidence>
<comment type="caution">
    <text evidence="2">The sequence shown here is derived from an EMBL/GenBank/DDBJ whole genome shotgun (WGS) entry which is preliminary data.</text>
</comment>
<dbReference type="EMBL" id="VNWL01000026">
    <property type="protein sequence ID" value="TXK01402.1"/>
    <property type="molecule type" value="Genomic_DNA"/>
</dbReference>
<proteinExistence type="predicted"/>
<sequence>MKSRRLLDYIFVTLKGMAMGAADVVPGVSGGTIAFISGIYEELITSINNINLSLFTILRKEGIKAAWNQINGNFLISLFVGIFISVLSLAKFLSWLLENEPVLLWSFFFGLVVASIFFVGKEITKWNPGTVIVLILGALLAFFITELPVSENSGSLPYLFMSGALAICAMILPGISGAFILVLLGSYKTILDAVHERDIKIVATVGLGAVVGLLSFARLLKWMFNHYKNITLALLTGFILGSLNKIWPWKKVLETKVFGEKVVVVDDMNVWPGAFEGDNKLMLAIILAIIGFSLIFILEKAASKK</sequence>
<dbReference type="OrthoDB" id="9793746at2"/>
<dbReference type="Pfam" id="PF04018">
    <property type="entry name" value="VCA0040-like"/>
    <property type="match status" value="1"/>
</dbReference>
<dbReference type="EMBL" id="QXFJ01000027">
    <property type="protein sequence ID" value="RIV69819.1"/>
    <property type="molecule type" value="Genomic_DNA"/>
</dbReference>
<feature type="transmembrane region" description="Helical" evidence="1">
    <location>
        <begin position="126"/>
        <end position="144"/>
    </location>
</feature>
<reference evidence="2 4" key="1">
    <citation type="submission" date="2018-08" db="EMBL/GenBank/DDBJ databases">
        <title>Proposal of Muricauda 72 sp.nov. and Muricauda NH166 sp.nov., isolated from seawater.</title>
        <authorList>
            <person name="Cheng H."/>
            <person name="Wu Y.-H."/>
            <person name="Guo L.-L."/>
            <person name="Xu X.-W."/>
        </authorList>
    </citation>
    <scope>NUCLEOTIDE SEQUENCE [LARGE SCALE GENOMIC DNA]</scope>
    <source>
        <strain evidence="2 4">NH166</strain>
    </source>
</reference>
<feature type="transmembrane region" description="Helical" evidence="1">
    <location>
        <begin position="74"/>
        <end position="96"/>
    </location>
</feature>
<name>A0A418N6D9_9FLAO</name>
<evidence type="ECO:0000313" key="4">
    <source>
        <dbReference type="Proteomes" id="UP000284189"/>
    </source>
</evidence>
<dbReference type="InterPro" id="IPR007163">
    <property type="entry name" value="VCA0040-like"/>
</dbReference>
<feature type="transmembrane region" description="Helical" evidence="1">
    <location>
        <begin position="199"/>
        <end position="220"/>
    </location>
</feature>
<feature type="transmembrane region" description="Helical" evidence="1">
    <location>
        <begin position="281"/>
        <end position="298"/>
    </location>
</feature>
<reference evidence="3 5" key="2">
    <citation type="submission" date="2019-07" db="EMBL/GenBank/DDBJ databases">
        <title>Draft genome of two Muricauda strains isolated from deep sea.</title>
        <authorList>
            <person name="Sun C."/>
        </authorList>
    </citation>
    <scope>NUCLEOTIDE SEQUENCE [LARGE SCALE GENOMIC DNA]</scope>
    <source>
        <strain evidence="3 5">NH166</strain>
    </source>
</reference>
<protein>
    <submittedName>
        <fullName evidence="2">DUF368 domain-containing protein</fullName>
    </submittedName>
</protein>
<feature type="transmembrane region" description="Helical" evidence="1">
    <location>
        <begin position="102"/>
        <end position="119"/>
    </location>
</feature>
<keyword evidence="1" id="KW-0812">Transmembrane</keyword>
<dbReference type="RefSeq" id="WP_119640760.1">
    <property type="nucleotide sequence ID" value="NZ_QXFJ01000027.1"/>
</dbReference>
<dbReference type="Proteomes" id="UP000284189">
    <property type="component" value="Unassembled WGS sequence"/>
</dbReference>
<dbReference type="AlphaFoldDB" id="A0A418N6D9"/>
<dbReference type="Proteomes" id="UP000321528">
    <property type="component" value="Unassembled WGS sequence"/>
</dbReference>
<accession>A0A418N6D9</accession>
<organism evidence="2 4">
    <name type="scientific">Flagellimonas aequoris</name>
    <dbReference type="NCBI Taxonomy" id="2306997"/>
    <lineage>
        <taxon>Bacteria</taxon>
        <taxon>Pseudomonadati</taxon>
        <taxon>Bacteroidota</taxon>
        <taxon>Flavobacteriia</taxon>
        <taxon>Flavobacteriales</taxon>
        <taxon>Flavobacteriaceae</taxon>
        <taxon>Flagellimonas</taxon>
    </lineage>
</organism>
<gene>
    <name evidence="2" type="ORF">D2U88_11740</name>
    <name evidence="3" type="ORF">FQ019_11630</name>
</gene>
<evidence type="ECO:0000313" key="2">
    <source>
        <dbReference type="EMBL" id="RIV69819.1"/>
    </source>
</evidence>
<evidence type="ECO:0000256" key="1">
    <source>
        <dbReference type="SAM" id="Phobius"/>
    </source>
</evidence>
<keyword evidence="1" id="KW-0472">Membrane</keyword>
<keyword evidence="5" id="KW-1185">Reference proteome</keyword>
<dbReference type="PANTHER" id="PTHR37308">
    <property type="entry name" value="INTEGRAL MEMBRANE PROTEIN"/>
    <property type="match status" value="1"/>
</dbReference>
<evidence type="ECO:0000313" key="5">
    <source>
        <dbReference type="Proteomes" id="UP000321528"/>
    </source>
</evidence>
<feature type="transmembrane region" description="Helical" evidence="1">
    <location>
        <begin position="164"/>
        <end position="187"/>
    </location>
</feature>
<dbReference type="PANTHER" id="PTHR37308:SF1">
    <property type="entry name" value="POLYPRENYL-PHOSPHATE TRANSPORTER"/>
    <property type="match status" value="1"/>
</dbReference>
<keyword evidence="1" id="KW-1133">Transmembrane helix</keyword>